<dbReference type="SUPFAM" id="SSF50486">
    <property type="entry name" value="FMT C-terminal domain-like"/>
    <property type="match status" value="1"/>
</dbReference>
<dbReference type="InterPro" id="IPR011034">
    <property type="entry name" value="Formyl_transferase-like_C_sf"/>
</dbReference>
<dbReference type="PANTHER" id="PTHR10429">
    <property type="entry name" value="DNA-3-METHYLADENINE GLYCOSYLASE"/>
    <property type="match status" value="1"/>
</dbReference>
<dbReference type="InterPro" id="IPR003180">
    <property type="entry name" value="MPG"/>
</dbReference>
<dbReference type="Proteomes" id="UP000297713">
    <property type="component" value="Unassembled WGS sequence"/>
</dbReference>
<evidence type="ECO:0000313" key="7">
    <source>
        <dbReference type="Proteomes" id="UP000297713"/>
    </source>
</evidence>
<dbReference type="OrthoDB" id="9794313at2"/>
<dbReference type="GO" id="GO:0006284">
    <property type="term" value="P:base-excision repair"/>
    <property type="evidence" value="ECO:0007669"/>
    <property type="project" value="InterPro"/>
</dbReference>
<keyword evidence="4 5" id="KW-0234">DNA repair</keyword>
<dbReference type="RefSeq" id="WP_134440360.1">
    <property type="nucleotide sequence ID" value="NZ_LXQC01000146.1"/>
</dbReference>
<dbReference type="GO" id="GO:0003905">
    <property type="term" value="F:alkylbase DNA N-glycosylase activity"/>
    <property type="evidence" value="ECO:0007669"/>
    <property type="project" value="InterPro"/>
</dbReference>
<dbReference type="PANTHER" id="PTHR10429:SF0">
    <property type="entry name" value="DNA-3-METHYLADENINE GLYCOSYLASE"/>
    <property type="match status" value="1"/>
</dbReference>
<dbReference type="AlphaFoldDB" id="A0A4Y8PB33"/>
<dbReference type="NCBIfam" id="TIGR00567">
    <property type="entry name" value="3mg"/>
    <property type="match status" value="1"/>
</dbReference>
<evidence type="ECO:0000256" key="1">
    <source>
        <dbReference type="ARBA" id="ARBA00009232"/>
    </source>
</evidence>
<protein>
    <recommendedName>
        <fullName evidence="5">Putative 3-methyladenine DNA glycosylase</fullName>
        <ecNumber evidence="5">3.2.2.-</ecNumber>
    </recommendedName>
</protein>
<keyword evidence="2 5" id="KW-0227">DNA damage</keyword>
<name>A0A4Y8PB33_9BACT</name>
<accession>A0A4Y8PB33</accession>
<dbReference type="CDD" id="cd00540">
    <property type="entry name" value="AAG"/>
    <property type="match status" value="1"/>
</dbReference>
<dbReference type="HAMAP" id="MF_00527">
    <property type="entry name" value="3MGH"/>
    <property type="match status" value="1"/>
</dbReference>
<organism evidence="6 7">
    <name type="scientific">Methylacidiphilum caldifontis</name>
    <dbReference type="NCBI Taxonomy" id="2795386"/>
    <lineage>
        <taxon>Bacteria</taxon>
        <taxon>Pseudomonadati</taxon>
        <taxon>Verrucomicrobiota</taxon>
        <taxon>Methylacidiphilae</taxon>
        <taxon>Methylacidiphilales</taxon>
        <taxon>Methylacidiphilaceae</taxon>
        <taxon>Methylacidiphilum (ex Ratnadevi et al. 2023)</taxon>
    </lineage>
</organism>
<reference evidence="6 7" key="1">
    <citation type="submission" date="2016-05" db="EMBL/GenBank/DDBJ databases">
        <title>Diversity and Homogeneity among Thermoacidophilic Verrucomicrobia Methanotrophs Linked with Geographical Origin.</title>
        <authorList>
            <person name="Erikstad H.-A."/>
            <person name="Smestad N.B."/>
            <person name="Ceballos R.M."/>
            <person name="Birkeland N.-K."/>
        </authorList>
    </citation>
    <scope>NUCLEOTIDE SEQUENCE [LARGE SCALE GENOMIC DNA]</scope>
    <source>
        <strain evidence="6 7">Phi</strain>
    </source>
</reference>
<evidence type="ECO:0000313" key="6">
    <source>
        <dbReference type="EMBL" id="TFE67886.1"/>
    </source>
</evidence>
<keyword evidence="3 5" id="KW-0378">Hydrolase</keyword>
<dbReference type="InterPro" id="IPR036995">
    <property type="entry name" value="MPG_sf"/>
</dbReference>
<evidence type="ECO:0000256" key="5">
    <source>
        <dbReference type="HAMAP-Rule" id="MF_00527"/>
    </source>
</evidence>
<keyword evidence="7" id="KW-1185">Reference proteome</keyword>
<dbReference type="Pfam" id="PF02245">
    <property type="entry name" value="Pur_DNA_glyco"/>
    <property type="match status" value="1"/>
</dbReference>
<evidence type="ECO:0000256" key="3">
    <source>
        <dbReference type="ARBA" id="ARBA00022801"/>
    </source>
</evidence>
<dbReference type="EMBL" id="LXQC01000146">
    <property type="protein sequence ID" value="TFE67886.1"/>
    <property type="molecule type" value="Genomic_DNA"/>
</dbReference>
<comment type="similarity">
    <text evidence="1 5">Belongs to the DNA glycosylase MPG family.</text>
</comment>
<proteinExistence type="inferred from homology"/>
<evidence type="ECO:0000256" key="4">
    <source>
        <dbReference type="ARBA" id="ARBA00023204"/>
    </source>
</evidence>
<evidence type="ECO:0000256" key="2">
    <source>
        <dbReference type="ARBA" id="ARBA00022763"/>
    </source>
</evidence>
<comment type="caution">
    <text evidence="6">The sequence shown here is derived from an EMBL/GenBank/DDBJ whole genome shotgun (WGS) entry which is preliminary data.</text>
</comment>
<dbReference type="EC" id="3.2.2.-" evidence="5"/>
<sequence>MGEKIGLEAYLTDDPVKGALFFLGKKISVKDEKGIVSAIIFETEAYGGAEDRACHGYGNRITPRNQILFHQGGIAYVYFCYGIHYLLNFVLGPEGVPMAVLIRGVWIIEGKERVRERRKGISEKHWADGPGKVTQALGIKSSDNGISLVGDRIWVENTGIVVPQVEIERTARIGVDYAGEWAKKPFRFLWKKGKEEIGSLKL</sequence>
<gene>
    <name evidence="6" type="ORF">A7Q10_09000</name>
</gene>
<dbReference type="Gene3D" id="3.10.300.10">
    <property type="entry name" value="Methylpurine-DNA glycosylase (MPG)"/>
    <property type="match status" value="1"/>
</dbReference>
<dbReference type="GO" id="GO:0003677">
    <property type="term" value="F:DNA binding"/>
    <property type="evidence" value="ECO:0007669"/>
    <property type="project" value="InterPro"/>
</dbReference>